<sequence length="280" mass="30671">MFFRSRITDGNPFVPQSAFDSASLDSAPVHFAGFDCSASFRSSEAVSSSASTDHLSVGVGAGVDMVVLEASVPMHYDKDVMENRDSNKASVTTSYRAGSVALVRPPELSADAFRILYKQGVDEFKAVYGDYYIGGNASALFGTDSSNRSETETKRVQIRVETWLTTHEEQWSMSSTSTEQNAEVRISAYSTIEQLLVAKAVRMGTPSFRAAIDQGRGIHRRAQALEDELAKVLKEVGVGEGKLMTPRQCAQLCNRAVVVELLLVPVECLRQVRYWPIIAL</sequence>
<proteinExistence type="predicted"/>
<protein>
    <submittedName>
        <fullName evidence="1">Uncharacterized protein</fullName>
    </submittedName>
</protein>
<organism evidence="1 2">
    <name type="scientific">Clonostachys chloroleuca</name>
    <dbReference type="NCBI Taxonomy" id="1926264"/>
    <lineage>
        <taxon>Eukaryota</taxon>
        <taxon>Fungi</taxon>
        <taxon>Dikarya</taxon>
        <taxon>Ascomycota</taxon>
        <taxon>Pezizomycotina</taxon>
        <taxon>Sordariomycetes</taxon>
        <taxon>Hypocreomycetidae</taxon>
        <taxon>Hypocreales</taxon>
        <taxon>Bionectriaceae</taxon>
        <taxon>Clonostachys</taxon>
    </lineage>
</organism>
<name>A0AA35QBF2_9HYPO</name>
<evidence type="ECO:0000313" key="1">
    <source>
        <dbReference type="EMBL" id="CAI6098928.1"/>
    </source>
</evidence>
<dbReference type="EMBL" id="CABFNP030001299">
    <property type="protein sequence ID" value="CAI6098928.1"/>
    <property type="molecule type" value="Genomic_DNA"/>
</dbReference>
<dbReference type="Proteomes" id="UP001160390">
    <property type="component" value="Unassembled WGS sequence"/>
</dbReference>
<accession>A0AA35QBF2</accession>
<reference evidence="1" key="1">
    <citation type="submission" date="2023-01" db="EMBL/GenBank/DDBJ databases">
        <authorList>
            <person name="Piombo E."/>
        </authorList>
    </citation>
    <scope>NUCLEOTIDE SEQUENCE</scope>
</reference>
<keyword evidence="2" id="KW-1185">Reference proteome</keyword>
<evidence type="ECO:0000313" key="2">
    <source>
        <dbReference type="Proteomes" id="UP001160390"/>
    </source>
</evidence>
<gene>
    <name evidence="1" type="ORF">CCHLO57077_00002951</name>
</gene>
<dbReference type="AlphaFoldDB" id="A0AA35QBF2"/>
<comment type="caution">
    <text evidence="1">The sequence shown here is derived from an EMBL/GenBank/DDBJ whole genome shotgun (WGS) entry which is preliminary data.</text>
</comment>